<reference evidence="1 2" key="2">
    <citation type="submission" date="2008-08" db="EMBL/GenBank/DDBJ databases">
        <authorList>
            <person name="Fulton L."/>
            <person name="Clifton S."/>
            <person name="Fulton B."/>
            <person name="Xu J."/>
            <person name="Minx P."/>
            <person name="Pepin K.H."/>
            <person name="Johnson M."/>
            <person name="Thiruvilangam P."/>
            <person name="Bhonagiri V."/>
            <person name="Nash W.E."/>
            <person name="Mardis E.R."/>
            <person name="Wilson R.K."/>
        </authorList>
    </citation>
    <scope>NUCLEOTIDE SEQUENCE [LARGE SCALE GENOMIC DNA]</scope>
    <source>
        <strain evidence="2">DSM 17135 / JCM 12973 / M2</strain>
    </source>
</reference>
<proteinExistence type="predicted"/>
<evidence type="ECO:0000313" key="1">
    <source>
        <dbReference type="EMBL" id="EDY95631.1"/>
    </source>
</evidence>
<sequence>MFVLYKFRNILIIKYVDSVTDVTCRTFVRQTSFIEAINLIFT</sequence>
<reference evidence="1 2" key="1">
    <citation type="submission" date="2008-08" db="EMBL/GenBank/DDBJ databases">
        <title>Draft genome sequence of Bacteroides plebeius (DSM 17135).</title>
        <authorList>
            <person name="Sudarsanam P."/>
            <person name="Ley R."/>
            <person name="Guruge J."/>
            <person name="Turnbaugh P.J."/>
            <person name="Mahowald M."/>
            <person name="Liep D."/>
            <person name="Gordon J."/>
        </authorList>
    </citation>
    <scope>NUCLEOTIDE SEQUENCE [LARGE SCALE GENOMIC DNA]</scope>
    <source>
        <strain evidence="2">DSM 17135 / JCM 12973 / M2</strain>
    </source>
</reference>
<accession>B5CYV0</accession>
<dbReference type="AlphaFoldDB" id="B5CYV0"/>
<dbReference type="EMBL" id="ABQC02000019">
    <property type="protein sequence ID" value="EDY95631.1"/>
    <property type="molecule type" value="Genomic_DNA"/>
</dbReference>
<name>B5CYV0_PHOPM</name>
<dbReference type="Proteomes" id="UP000003452">
    <property type="component" value="Unassembled WGS sequence"/>
</dbReference>
<protein>
    <submittedName>
        <fullName evidence="1">Uncharacterized protein</fullName>
    </submittedName>
</protein>
<dbReference type="HOGENOM" id="CLU_3247426_0_0_10"/>
<comment type="caution">
    <text evidence="1">The sequence shown here is derived from an EMBL/GenBank/DDBJ whole genome shotgun (WGS) entry which is preliminary data.</text>
</comment>
<organism evidence="1 2">
    <name type="scientific">Phocaeicola plebeius (strain DSM 17135 / JCM 12973 / CCUG 54634 / M2)</name>
    <name type="common">Bacteroides plebeius</name>
    <dbReference type="NCBI Taxonomy" id="484018"/>
    <lineage>
        <taxon>Bacteria</taxon>
        <taxon>Pseudomonadati</taxon>
        <taxon>Bacteroidota</taxon>
        <taxon>Bacteroidia</taxon>
        <taxon>Bacteroidales</taxon>
        <taxon>Bacteroidaceae</taxon>
        <taxon>Phocaeicola</taxon>
    </lineage>
</organism>
<evidence type="ECO:0000313" key="2">
    <source>
        <dbReference type="Proteomes" id="UP000003452"/>
    </source>
</evidence>
<gene>
    <name evidence="1" type="ORF">BACPLE_01907</name>
</gene>